<reference evidence="10" key="1">
    <citation type="submission" date="2017-08" db="EMBL/GenBank/DDBJ databases">
        <authorList>
            <person name="Grouzdev D.S."/>
            <person name="Gaisin V.A."/>
            <person name="Rysina M.S."/>
            <person name="Gorlenko V.M."/>
        </authorList>
    </citation>
    <scope>NUCLEOTIDE SEQUENCE [LARGE SCALE GENOMIC DNA]</scope>
    <source>
        <strain evidence="10">Kir15-3F</strain>
    </source>
</reference>
<feature type="binding site" evidence="8">
    <location>
        <position position="178"/>
    </location>
    <ligand>
        <name>Zn(2+)</name>
        <dbReference type="ChEBI" id="CHEBI:29105"/>
        <label>1</label>
    </ligand>
</feature>
<keyword evidence="3" id="KW-0645">Protease</keyword>
<keyword evidence="4 8" id="KW-0479">Metal-binding</keyword>
<evidence type="ECO:0000256" key="1">
    <source>
        <dbReference type="ARBA" id="ARBA00006272"/>
    </source>
</evidence>
<comment type="caution">
    <text evidence="9">The sequence shown here is derived from an EMBL/GenBank/DDBJ whole genome shotgun (WGS) entry which is preliminary data.</text>
</comment>
<keyword evidence="10" id="KW-1185">Reference proteome</keyword>
<evidence type="ECO:0000256" key="7">
    <source>
        <dbReference type="PIRSR" id="PIRSR001123-1"/>
    </source>
</evidence>
<dbReference type="GO" id="GO:0006508">
    <property type="term" value="P:proteolysis"/>
    <property type="evidence" value="ECO:0007669"/>
    <property type="project" value="UniProtKB-KW"/>
</dbReference>
<dbReference type="GO" id="GO:0046872">
    <property type="term" value="F:metal ion binding"/>
    <property type="evidence" value="ECO:0007669"/>
    <property type="project" value="UniProtKB-UniRule"/>
</dbReference>
<dbReference type="GO" id="GO:0004177">
    <property type="term" value="F:aminopeptidase activity"/>
    <property type="evidence" value="ECO:0007669"/>
    <property type="project" value="UniProtKB-UniRule"/>
</dbReference>
<evidence type="ECO:0000256" key="6">
    <source>
        <dbReference type="PIRNR" id="PIRNR001123"/>
    </source>
</evidence>
<gene>
    <name evidence="9" type="ORF">CJ255_08210</name>
</gene>
<accession>A0A2A6RKW9</accession>
<dbReference type="CDD" id="cd05656">
    <property type="entry name" value="M42_Frv"/>
    <property type="match status" value="1"/>
</dbReference>
<dbReference type="InterPro" id="IPR051464">
    <property type="entry name" value="Peptidase_M42_aminopept"/>
</dbReference>
<sequence length="356" mass="38255">MDTTLQMLKELAEAPGVPGQERAVRQVMRRYLEPLGSLMADNLGSIIGCKIGDEAGPKIMLAGHLDEIGFMVTRITDEGFLKFQTLGGWWEQVMLAQRVEVYTRQGPIVGLIGSKPPHILSPEERKKVVDKQTMFIDIGASSRSEAEEWGVRPGDPIVPVGPFAQMRNPDLLMAKAWDNRFGCALAIETLRLLQHQTHPNRVYAVGTVQEEVGLRGALTTSNVIQPDIGIALDTGIAGDMPGVNADQAASKLGGGPVLLLYDGSMIAHTGLRDLVIDVAAAAELPLQFDTMAGGGTDAGRIHIVGAGVPSVVIGVPVRYIHTHTAMMHRRDFEQAAQLLVGLIQRLDAATVANLKA</sequence>
<dbReference type="PANTHER" id="PTHR32481:SF0">
    <property type="entry name" value="AMINOPEPTIDASE YPDE-RELATED"/>
    <property type="match status" value="1"/>
</dbReference>
<feature type="binding site" evidence="8">
    <location>
        <position position="64"/>
    </location>
    <ligand>
        <name>Zn(2+)</name>
        <dbReference type="ChEBI" id="CHEBI:29105"/>
        <label>1</label>
    </ligand>
</feature>
<feature type="binding site" evidence="8">
    <location>
        <position position="321"/>
    </location>
    <ligand>
        <name>Zn(2+)</name>
        <dbReference type="ChEBI" id="CHEBI:29105"/>
        <label>2</label>
    </ligand>
</feature>
<dbReference type="SUPFAM" id="SSF101821">
    <property type="entry name" value="Aminopeptidase/glucanase lid domain"/>
    <property type="match status" value="1"/>
</dbReference>
<evidence type="ECO:0000256" key="8">
    <source>
        <dbReference type="PIRSR" id="PIRSR001123-2"/>
    </source>
</evidence>
<name>A0A2A6RKW9_9CHLR</name>
<dbReference type="RefSeq" id="WP_097643599.1">
    <property type="nucleotide sequence ID" value="NZ_NQWI01000027.1"/>
</dbReference>
<feature type="binding site" evidence="8">
    <location>
        <position position="211"/>
    </location>
    <ligand>
        <name>Zn(2+)</name>
        <dbReference type="ChEBI" id="CHEBI:29105"/>
        <label>2</label>
    </ligand>
</feature>
<dbReference type="InterPro" id="IPR023367">
    <property type="entry name" value="Peptidase_M42_dom2"/>
</dbReference>
<dbReference type="EMBL" id="NQWI01000027">
    <property type="protein sequence ID" value="PDW03539.1"/>
    <property type="molecule type" value="Genomic_DNA"/>
</dbReference>
<evidence type="ECO:0000313" key="10">
    <source>
        <dbReference type="Proteomes" id="UP000220527"/>
    </source>
</evidence>
<dbReference type="Gene3D" id="3.40.630.10">
    <property type="entry name" value="Zn peptidases"/>
    <property type="match status" value="1"/>
</dbReference>
<feature type="binding site" evidence="8">
    <location>
        <position position="178"/>
    </location>
    <ligand>
        <name>Zn(2+)</name>
        <dbReference type="ChEBI" id="CHEBI:29105"/>
        <label>2</label>
    </ligand>
</feature>
<dbReference type="AlphaFoldDB" id="A0A2A6RKW9"/>
<organism evidence="9 10">
    <name type="scientific">Candidatus Viridilinea mediisalina</name>
    <dbReference type="NCBI Taxonomy" id="2024553"/>
    <lineage>
        <taxon>Bacteria</taxon>
        <taxon>Bacillati</taxon>
        <taxon>Chloroflexota</taxon>
        <taxon>Chloroflexia</taxon>
        <taxon>Chloroflexales</taxon>
        <taxon>Chloroflexineae</taxon>
        <taxon>Oscillochloridaceae</taxon>
        <taxon>Candidatus Viridilinea</taxon>
    </lineage>
</organism>
<comment type="similarity">
    <text evidence="1 6">Belongs to the peptidase M42 family.</text>
</comment>
<keyword evidence="5" id="KW-0378">Hydrolase</keyword>
<protein>
    <submittedName>
        <fullName evidence="9">Peptidase M28</fullName>
    </submittedName>
</protein>
<dbReference type="InterPro" id="IPR008007">
    <property type="entry name" value="Peptidase_M42"/>
</dbReference>
<dbReference type="PIRSF" id="PIRSF001123">
    <property type="entry name" value="PepA_GA"/>
    <property type="match status" value="1"/>
</dbReference>
<dbReference type="SUPFAM" id="SSF53187">
    <property type="entry name" value="Zn-dependent exopeptidases"/>
    <property type="match status" value="1"/>
</dbReference>
<dbReference type="OrthoDB" id="9772053at2"/>
<feature type="binding site" evidence="8">
    <location>
        <position position="233"/>
    </location>
    <ligand>
        <name>Zn(2+)</name>
        <dbReference type="ChEBI" id="CHEBI:29105"/>
        <label>1</label>
    </ligand>
</feature>
<evidence type="ECO:0000256" key="2">
    <source>
        <dbReference type="ARBA" id="ARBA00022438"/>
    </source>
</evidence>
<dbReference type="PANTHER" id="PTHR32481">
    <property type="entry name" value="AMINOPEPTIDASE"/>
    <property type="match status" value="1"/>
</dbReference>
<comment type="cofactor">
    <cofactor evidence="8">
        <name>a divalent metal cation</name>
        <dbReference type="ChEBI" id="CHEBI:60240"/>
    </cofactor>
    <text evidence="8">Binds 2 divalent metal cations per subunit.</text>
</comment>
<dbReference type="Pfam" id="PF05343">
    <property type="entry name" value="Peptidase_M42"/>
    <property type="match status" value="1"/>
</dbReference>
<feature type="active site" description="Proton acceptor" evidence="7">
    <location>
        <position position="210"/>
    </location>
</feature>
<proteinExistence type="inferred from homology"/>
<keyword evidence="2" id="KW-0031">Aminopeptidase</keyword>
<dbReference type="Gene3D" id="2.40.30.40">
    <property type="entry name" value="Peptidase M42, domain 2"/>
    <property type="match status" value="1"/>
</dbReference>
<evidence type="ECO:0000256" key="4">
    <source>
        <dbReference type="ARBA" id="ARBA00022723"/>
    </source>
</evidence>
<evidence type="ECO:0000256" key="3">
    <source>
        <dbReference type="ARBA" id="ARBA00022670"/>
    </source>
</evidence>
<evidence type="ECO:0000256" key="5">
    <source>
        <dbReference type="ARBA" id="ARBA00022801"/>
    </source>
</evidence>
<evidence type="ECO:0000313" key="9">
    <source>
        <dbReference type="EMBL" id="PDW03539.1"/>
    </source>
</evidence>
<dbReference type="Proteomes" id="UP000220527">
    <property type="component" value="Unassembled WGS sequence"/>
</dbReference>